<keyword evidence="2" id="KW-1185">Reference proteome</keyword>
<evidence type="ECO:0000313" key="1">
    <source>
        <dbReference type="EMBL" id="KAH0884423.1"/>
    </source>
</evidence>
<evidence type="ECO:0000313" key="2">
    <source>
        <dbReference type="Proteomes" id="UP000824890"/>
    </source>
</evidence>
<dbReference type="EMBL" id="JAGKQM010000014">
    <property type="protein sequence ID" value="KAH0884423.1"/>
    <property type="molecule type" value="Genomic_DNA"/>
</dbReference>
<sequence length="101" mass="11842">MCKAVTVPKYLNYMERIIINVVIKCVDYGTLAYVFQDLWNSTSANVVLCVLQFWQINWRVGRLKQVTNIDGFSKIIFEPKDVPEINAFRKKYSPLVYFVNL</sequence>
<gene>
    <name evidence="1" type="ORF">HID58_060519</name>
</gene>
<protein>
    <submittedName>
        <fullName evidence="1">Uncharacterized protein</fullName>
    </submittedName>
</protein>
<comment type="caution">
    <text evidence="1">The sequence shown here is derived from an EMBL/GenBank/DDBJ whole genome shotgun (WGS) entry which is preliminary data.</text>
</comment>
<name>A0ABQ7ZWN8_BRANA</name>
<dbReference type="Proteomes" id="UP000824890">
    <property type="component" value="Unassembled WGS sequence"/>
</dbReference>
<feature type="non-terminal residue" evidence="1">
    <location>
        <position position="101"/>
    </location>
</feature>
<reference evidence="1 2" key="1">
    <citation type="submission" date="2021-05" db="EMBL/GenBank/DDBJ databases">
        <title>Genome Assembly of Synthetic Allotetraploid Brassica napus Reveals Homoeologous Exchanges between Subgenomes.</title>
        <authorList>
            <person name="Davis J.T."/>
        </authorList>
    </citation>
    <scope>NUCLEOTIDE SEQUENCE [LARGE SCALE GENOMIC DNA]</scope>
    <source>
        <strain evidence="2">cv. Da-Ae</strain>
        <tissue evidence="1">Seedling</tissue>
    </source>
</reference>
<organism evidence="1 2">
    <name type="scientific">Brassica napus</name>
    <name type="common">Rape</name>
    <dbReference type="NCBI Taxonomy" id="3708"/>
    <lineage>
        <taxon>Eukaryota</taxon>
        <taxon>Viridiplantae</taxon>
        <taxon>Streptophyta</taxon>
        <taxon>Embryophyta</taxon>
        <taxon>Tracheophyta</taxon>
        <taxon>Spermatophyta</taxon>
        <taxon>Magnoliopsida</taxon>
        <taxon>eudicotyledons</taxon>
        <taxon>Gunneridae</taxon>
        <taxon>Pentapetalae</taxon>
        <taxon>rosids</taxon>
        <taxon>malvids</taxon>
        <taxon>Brassicales</taxon>
        <taxon>Brassicaceae</taxon>
        <taxon>Brassiceae</taxon>
        <taxon>Brassica</taxon>
    </lineage>
</organism>
<accession>A0ABQ7ZWN8</accession>
<proteinExistence type="predicted"/>